<feature type="signal peptide" evidence="1">
    <location>
        <begin position="1"/>
        <end position="16"/>
    </location>
</feature>
<evidence type="ECO:0000256" key="1">
    <source>
        <dbReference type="SAM" id="SignalP"/>
    </source>
</evidence>
<accession>A0ABR1GFG6</accession>
<organism evidence="2 3">
    <name type="scientific">Aureococcus anophagefferens</name>
    <name type="common">Harmful bloom alga</name>
    <dbReference type="NCBI Taxonomy" id="44056"/>
    <lineage>
        <taxon>Eukaryota</taxon>
        <taxon>Sar</taxon>
        <taxon>Stramenopiles</taxon>
        <taxon>Ochrophyta</taxon>
        <taxon>Pelagophyceae</taxon>
        <taxon>Pelagomonadales</taxon>
        <taxon>Pelagomonadaceae</taxon>
        <taxon>Aureococcus</taxon>
    </lineage>
</organism>
<protein>
    <submittedName>
        <fullName evidence="2">Uncharacterized protein</fullName>
    </submittedName>
</protein>
<sequence length="173" mass="19307">MLRSILLAAAAVGARGGLFSSSERTCEFVKNEDGAESYGCTVNYIPHHPPELIIKANGREQERISLERFRNPNDIRRLMESKGFAQTDEYFKKQKDKRDVEFVAGQEADVYWLDGDGGKHHSGIAEVGAPLMVSTYVGHNFEVQDGFGDPIIMYTVSEKARQRVSIPAETPEL</sequence>
<proteinExistence type="predicted"/>
<gene>
    <name evidence="2" type="ORF">SO694_00010169</name>
</gene>
<dbReference type="InterPro" id="IPR038219">
    <property type="entry name" value="Sep15/SelM_sf"/>
</dbReference>
<dbReference type="Gene3D" id="3.40.30.50">
    <property type="entry name" value="Sep15/SelM thioredoxin-like domain, active-site redox motif"/>
    <property type="match status" value="1"/>
</dbReference>
<dbReference type="EMBL" id="JBBJCI010000023">
    <property type="protein sequence ID" value="KAK7254587.1"/>
    <property type="molecule type" value="Genomic_DNA"/>
</dbReference>
<keyword evidence="3" id="KW-1185">Reference proteome</keyword>
<dbReference type="Proteomes" id="UP001363151">
    <property type="component" value="Unassembled WGS sequence"/>
</dbReference>
<feature type="chain" id="PRO_5046812613" evidence="1">
    <location>
        <begin position="17"/>
        <end position="173"/>
    </location>
</feature>
<name>A0ABR1GFG6_AURAN</name>
<reference evidence="2 3" key="1">
    <citation type="submission" date="2024-03" db="EMBL/GenBank/DDBJ databases">
        <title>Aureococcus anophagefferens CCMP1851 and Kratosvirus quantuckense: Draft genome of a second virus-susceptible host strain in the model system.</title>
        <authorList>
            <person name="Chase E."/>
            <person name="Truchon A.R."/>
            <person name="Schepens W."/>
            <person name="Wilhelm S.W."/>
        </authorList>
    </citation>
    <scope>NUCLEOTIDE SEQUENCE [LARGE SCALE GENOMIC DNA]</scope>
    <source>
        <strain evidence="2 3">CCMP1851</strain>
    </source>
</reference>
<keyword evidence="1" id="KW-0732">Signal</keyword>
<comment type="caution">
    <text evidence="2">The sequence shown here is derived from an EMBL/GenBank/DDBJ whole genome shotgun (WGS) entry which is preliminary data.</text>
</comment>
<evidence type="ECO:0000313" key="3">
    <source>
        <dbReference type="Proteomes" id="UP001363151"/>
    </source>
</evidence>
<evidence type="ECO:0000313" key="2">
    <source>
        <dbReference type="EMBL" id="KAK7254587.1"/>
    </source>
</evidence>